<reference evidence="1 2" key="1">
    <citation type="journal article" date="2019" name="Int. J. Syst. Evol. Microbiol.">
        <title>The Global Catalogue of Microorganisms (GCM) 10K type strain sequencing project: providing services to taxonomists for standard genome sequencing and annotation.</title>
        <authorList>
            <consortium name="The Broad Institute Genomics Platform"/>
            <consortium name="The Broad Institute Genome Sequencing Center for Infectious Disease"/>
            <person name="Wu L."/>
            <person name="Ma J."/>
        </authorList>
    </citation>
    <scope>NUCLEOTIDE SEQUENCE [LARGE SCALE GENOMIC DNA]</scope>
    <source>
        <strain evidence="1 2">JCM 16330</strain>
    </source>
</reference>
<evidence type="ECO:0000313" key="1">
    <source>
        <dbReference type="EMBL" id="GAA0304684.1"/>
    </source>
</evidence>
<protein>
    <submittedName>
        <fullName evidence="1">Uncharacterized protein</fullName>
    </submittedName>
</protein>
<dbReference type="EMBL" id="BAAABL010000055">
    <property type="protein sequence ID" value="GAA0304684.1"/>
    <property type="molecule type" value="Genomic_DNA"/>
</dbReference>
<sequence length="237" mass="27269">MIRGLQKDSVSKEDIIRKYWPLPAIIIMFFNDYAESDPDKKFLKKYIIENNQAEMLTGETYVIPPKGFPERFEAPHKVGRREIEDWIEQDILDQQKKPQVAICQASAVDLRRVYSYTDYDSHGFNRKTIGQAIDIEKILSEHNVHRILASNGVNLSCAIEEGNLPFLLARYVSDEELEDIHENQKEIRERLDNPPLRRVATPGFEKELASVLSDYIDSPGVVAGKAVEEASLWHKEI</sequence>
<name>A0AAV3S9E7_9EURY</name>
<comment type="caution">
    <text evidence="1">The sequence shown here is derived from an EMBL/GenBank/DDBJ whole genome shotgun (WGS) entry which is preliminary data.</text>
</comment>
<dbReference type="RefSeq" id="WP_211313475.1">
    <property type="nucleotide sequence ID" value="NZ_BAAABL010000055.1"/>
</dbReference>
<proteinExistence type="predicted"/>
<accession>A0AAV3S9E7</accession>
<dbReference type="Proteomes" id="UP001500837">
    <property type="component" value="Unassembled WGS sequence"/>
</dbReference>
<organism evidence="1 2">
    <name type="scientific">Halarchaeum salinum</name>
    <dbReference type="NCBI Taxonomy" id="489912"/>
    <lineage>
        <taxon>Archaea</taxon>
        <taxon>Methanobacteriati</taxon>
        <taxon>Methanobacteriota</taxon>
        <taxon>Stenosarchaea group</taxon>
        <taxon>Halobacteria</taxon>
        <taxon>Halobacteriales</taxon>
        <taxon>Halobacteriaceae</taxon>
    </lineage>
</organism>
<dbReference type="AlphaFoldDB" id="A0AAV3S9E7"/>
<keyword evidence="2" id="KW-1185">Reference proteome</keyword>
<evidence type="ECO:0000313" key="2">
    <source>
        <dbReference type="Proteomes" id="UP001500837"/>
    </source>
</evidence>
<gene>
    <name evidence="1" type="ORF">GCM10009066_18210</name>
</gene>